<feature type="domain" description="C2H2-type" evidence="12">
    <location>
        <begin position="236"/>
        <end position="260"/>
    </location>
</feature>
<evidence type="ECO:0000256" key="9">
    <source>
        <dbReference type="ARBA" id="ARBA00023163"/>
    </source>
</evidence>
<keyword evidence="9" id="KW-0804">Transcription</keyword>
<dbReference type="GO" id="GO:0005634">
    <property type="term" value="C:nucleus"/>
    <property type="evidence" value="ECO:0007669"/>
    <property type="project" value="UniProtKB-SubCell"/>
</dbReference>
<feature type="domain" description="C2H2-type" evidence="12">
    <location>
        <begin position="180"/>
        <end position="207"/>
    </location>
</feature>
<evidence type="ECO:0000256" key="1">
    <source>
        <dbReference type="ARBA" id="ARBA00004123"/>
    </source>
</evidence>
<dbReference type="SUPFAM" id="SSF57667">
    <property type="entry name" value="beta-beta-alpha zinc fingers"/>
    <property type="match status" value="4"/>
</dbReference>
<dbReference type="GeneTree" id="ENSGT00950000182774"/>
<dbReference type="Pfam" id="PF00096">
    <property type="entry name" value="zf-C2H2"/>
    <property type="match status" value="3"/>
</dbReference>
<evidence type="ECO:0000256" key="4">
    <source>
        <dbReference type="ARBA" id="ARBA00022737"/>
    </source>
</evidence>
<evidence type="ECO:0000256" key="2">
    <source>
        <dbReference type="ARBA" id="ARBA00006991"/>
    </source>
</evidence>
<dbReference type="GO" id="GO:0008270">
    <property type="term" value="F:zinc ion binding"/>
    <property type="evidence" value="ECO:0007669"/>
    <property type="project" value="UniProtKB-KW"/>
</dbReference>
<evidence type="ECO:0000313" key="13">
    <source>
        <dbReference type="Ensembl" id="ENSPMAP00000004181.1"/>
    </source>
</evidence>
<dbReference type="AlphaFoldDB" id="S4RG49"/>
<dbReference type="Ensembl" id="ENSPMAT00000004198.1">
    <property type="protein sequence ID" value="ENSPMAP00000004181.1"/>
    <property type="gene ID" value="ENSPMAG00000003829.1"/>
</dbReference>
<accession>S4RG49</accession>
<dbReference type="PROSITE" id="PS00028">
    <property type="entry name" value="ZINC_FINGER_C2H2_1"/>
    <property type="match status" value="3"/>
</dbReference>
<keyword evidence="6" id="KW-0862">Zinc</keyword>
<dbReference type="FunFam" id="3.30.160.60:FF:000688">
    <property type="entry name" value="zinc finger protein 197 isoform X1"/>
    <property type="match status" value="3"/>
</dbReference>
<proteinExistence type="inferred from homology"/>
<evidence type="ECO:0000256" key="6">
    <source>
        <dbReference type="ARBA" id="ARBA00022833"/>
    </source>
</evidence>
<dbReference type="HOGENOM" id="CLU_002678_2_1_1"/>
<dbReference type="GO" id="GO:0010468">
    <property type="term" value="P:regulation of gene expression"/>
    <property type="evidence" value="ECO:0007669"/>
    <property type="project" value="TreeGrafter"/>
</dbReference>
<feature type="domain" description="C2H2-type" evidence="12">
    <location>
        <begin position="93"/>
        <end position="120"/>
    </location>
</feature>
<keyword evidence="10" id="KW-0539">Nucleus</keyword>
<feature type="domain" description="C2H2-type" evidence="12">
    <location>
        <begin position="5"/>
        <end position="32"/>
    </location>
</feature>
<dbReference type="PANTHER" id="PTHR16515">
    <property type="entry name" value="PR DOMAIN ZINC FINGER PROTEIN"/>
    <property type="match status" value="1"/>
</dbReference>
<feature type="domain" description="C2H2-type" evidence="12">
    <location>
        <begin position="62"/>
        <end position="92"/>
    </location>
</feature>
<name>S4RG49_PETMA</name>
<dbReference type="OMA" id="CREAFAC"/>
<protein>
    <recommendedName>
        <fullName evidence="12">C2H2-type domain-containing protein</fullName>
    </recommendedName>
</protein>
<dbReference type="InterPro" id="IPR036236">
    <property type="entry name" value="Znf_C2H2_sf"/>
</dbReference>
<keyword evidence="4" id="KW-0677">Repeat</keyword>
<dbReference type="SMART" id="SM00355">
    <property type="entry name" value="ZnF_C2H2"/>
    <property type="match status" value="8"/>
</dbReference>
<dbReference type="PANTHER" id="PTHR16515:SF66">
    <property type="entry name" value="C2H2-TYPE DOMAIN-CONTAINING PROTEIN"/>
    <property type="match status" value="1"/>
</dbReference>
<comment type="subcellular location">
    <subcellularLocation>
        <location evidence="1">Nucleus</location>
    </subcellularLocation>
</comment>
<dbReference type="STRING" id="7757.ENSPMAP00000004181"/>
<keyword evidence="8" id="KW-0238">DNA-binding</keyword>
<evidence type="ECO:0000256" key="11">
    <source>
        <dbReference type="PROSITE-ProRule" id="PRU00042"/>
    </source>
</evidence>
<evidence type="ECO:0000259" key="12">
    <source>
        <dbReference type="PROSITE" id="PS50157"/>
    </source>
</evidence>
<dbReference type="InterPro" id="IPR013087">
    <property type="entry name" value="Znf_C2H2_type"/>
</dbReference>
<dbReference type="FunFam" id="3.30.160.60:FF:000060">
    <property type="entry name" value="zinc finger protein 436"/>
    <property type="match status" value="1"/>
</dbReference>
<dbReference type="PROSITE" id="PS50157">
    <property type="entry name" value="ZINC_FINGER_C2H2_2"/>
    <property type="match status" value="7"/>
</dbReference>
<dbReference type="FunFam" id="3.30.160.60:FF:000240">
    <property type="entry name" value="Zinc finger protein 250"/>
    <property type="match status" value="1"/>
</dbReference>
<evidence type="ECO:0000256" key="8">
    <source>
        <dbReference type="ARBA" id="ARBA00023125"/>
    </source>
</evidence>
<dbReference type="GO" id="GO:0003677">
    <property type="term" value="F:DNA binding"/>
    <property type="evidence" value="ECO:0007669"/>
    <property type="project" value="UniProtKB-KW"/>
</dbReference>
<dbReference type="Gene3D" id="3.30.160.60">
    <property type="entry name" value="Classic Zinc Finger"/>
    <property type="match status" value="7"/>
</dbReference>
<comment type="similarity">
    <text evidence="2">Belongs to the krueppel C2H2-type zinc-finger protein family.</text>
</comment>
<keyword evidence="3" id="KW-0479">Metal-binding</keyword>
<keyword evidence="7" id="KW-0805">Transcription regulation</keyword>
<dbReference type="FunFam" id="3.30.160.60:FF:000661">
    <property type="entry name" value="paternally-expressed gene 3 protein-like"/>
    <property type="match status" value="1"/>
</dbReference>
<reference evidence="13" key="1">
    <citation type="submission" date="2025-08" db="UniProtKB">
        <authorList>
            <consortium name="Ensembl"/>
        </authorList>
    </citation>
    <scope>IDENTIFICATION</scope>
</reference>
<evidence type="ECO:0000256" key="3">
    <source>
        <dbReference type="ARBA" id="ARBA00022723"/>
    </source>
</evidence>
<sequence>GEKPHVCGACGKSFAVLSNLQMHLAMHTGERPHACAECREAFACAELLERHRRLHATWAKSYMCSECGKAFRQFSDLSSLQQHRRIHTGERPHRCSECGRAFKQSGSLQRHQHIYKSQKLFVCGFVAVIFRHFKLYYSITGRFSVETQRPKCPHCCQSFLSESNLHSHTVHISSGSSVPHVYPECGELFTDPEEMQAHRVAHVAKRPHVCAECGEAFAWVSSLQQHRRIHTGERPHHCSECGRAFKQSGSLQRHQRIYRG</sequence>
<evidence type="ECO:0000256" key="10">
    <source>
        <dbReference type="ARBA" id="ARBA00023242"/>
    </source>
</evidence>
<feature type="domain" description="C2H2-type" evidence="12">
    <location>
        <begin position="208"/>
        <end position="235"/>
    </location>
</feature>
<reference evidence="13" key="2">
    <citation type="submission" date="2025-09" db="UniProtKB">
        <authorList>
            <consortium name="Ensembl"/>
        </authorList>
    </citation>
    <scope>IDENTIFICATION</scope>
</reference>
<feature type="domain" description="C2H2-type" evidence="12">
    <location>
        <begin position="33"/>
        <end position="56"/>
    </location>
</feature>
<organism evidence="13">
    <name type="scientific">Petromyzon marinus</name>
    <name type="common">Sea lamprey</name>
    <dbReference type="NCBI Taxonomy" id="7757"/>
    <lineage>
        <taxon>Eukaryota</taxon>
        <taxon>Metazoa</taxon>
        <taxon>Chordata</taxon>
        <taxon>Craniata</taxon>
        <taxon>Vertebrata</taxon>
        <taxon>Cyclostomata</taxon>
        <taxon>Hyperoartia</taxon>
        <taxon>Petromyzontiformes</taxon>
        <taxon>Petromyzontidae</taxon>
        <taxon>Petromyzon</taxon>
    </lineage>
</organism>
<dbReference type="InterPro" id="IPR050331">
    <property type="entry name" value="Zinc_finger"/>
</dbReference>
<evidence type="ECO:0000256" key="5">
    <source>
        <dbReference type="ARBA" id="ARBA00022771"/>
    </source>
</evidence>
<keyword evidence="5 11" id="KW-0863">Zinc-finger</keyword>
<evidence type="ECO:0000256" key="7">
    <source>
        <dbReference type="ARBA" id="ARBA00023015"/>
    </source>
</evidence>